<evidence type="ECO:0000256" key="4">
    <source>
        <dbReference type="ARBA" id="ARBA00022842"/>
    </source>
</evidence>
<evidence type="ECO:0000256" key="3">
    <source>
        <dbReference type="ARBA" id="ARBA00022801"/>
    </source>
</evidence>
<dbReference type="GO" id="GO:0044281">
    <property type="term" value="P:small molecule metabolic process"/>
    <property type="evidence" value="ECO:0007669"/>
    <property type="project" value="UniProtKB-ARBA"/>
</dbReference>
<evidence type="ECO:0000256" key="2">
    <source>
        <dbReference type="ARBA" id="ARBA00022723"/>
    </source>
</evidence>
<dbReference type="eggNOG" id="COG1011">
    <property type="taxonomic scope" value="Bacteria"/>
</dbReference>
<proteinExistence type="predicted"/>
<dbReference type="PRINTS" id="PR00413">
    <property type="entry name" value="HADHALOGNASE"/>
</dbReference>
<dbReference type="SUPFAM" id="SSF56784">
    <property type="entry name" value="HAD-like"/>
    <property type="match status" value="1"/>
</dbReference>
<dbReference type="STRING" id="485913.Krac_0969"/>
<dbReference type="InterPro" id="IPR036412">
    <property type="entry name" value="HAD-like_sf"/>
</dbReference>
<dbReference type="SFLD" id="SFLDS00003">
    <property type="entry name" value="Haloacid_Dehalogenase"/>
    <property type="match status" value="1"/>
</dbReference>
<comment type="cofactor">
    <cofactor evidence="1">
        <name>Mg(2+)</name>
        <dbReference type="ChEBI" id="CHEBI:18420"/>
    </cofactor>
</comment>
<protein>
    <submittedName>
        <fullName evidence="6">Haloacid dehalogenase domain protein hydrolase</fullName>
    </submittedName>
</protein>
<keyword evidence="7" id="KW-1185">Reference proteome</keyword>
<dbReference type="InterPro" id="IPR051400">
    <property type="entry name" value="HAD-like_hydrolase"/>
</dbReference>
<dbReference type="OrthoDB" id="9802350at2"/>
<feature type="region of interest" description="Disordered" evidence="5">
    <location>
        <begin position="1"/>
        <end position="29"/>
    </location>
</feature>
<dbReference type="GO" id="GO:0046872">
    <property type="term" value="F:metal ion binding"/>
    <property type="evidence" value="ECO:0007669"/>
    <property type="project" value="UniProtKB-KW"/>
</dbReference>
<dbReference type="NCBIfam" id="TIGR01549">
    <property type="entry name" value="HAD-SF-IA-v1"/>
    <property type="match status" value="1"/>
</dbReference>
<gene>
    <name evidence="6" type="ORF">Krac_0969</name>
</gene>
<organism evidence="6 7">
    <name type="scientific">Ktedonobacter racemifer DSM 44963</name>
    <dbReference type="NCBI Taxonomy" id="485913"/>
    <lineage>
        <taxon>Bacteria</taxon>
        <taxon>Bacillati</taxon>
        <taxon>Chloroflexota</taxon>
        <taxon>Ktedonobacteria</taxon>
        <taxon>Ktedonobacterales</taxon>
        <taxon>Ktedonobacteraceae</taxon>
        <taxon>Ktedonobacter</taxon>
    </lineage>
</organism>
<dbReference type="PANTHER" id="PTHR46470:SF2">
    <property type="entry name" value="GLYCERALDEHYDE 3-PHOSPHATE PHOSPHATASE"/>
    <property type="match status" value="1"/>
</dbReference>
<dbReference type="Proteomes" id="UP000004508">
    <property type="component" value="Unassembled WGS sequence"/>
</dbReference>
<keyword evidence="4" id="KW-0460">Magnesium</keyword>
<evidence type="ECO:0000256" key="1">
    <source>
        <dbReference type="ARBA" id="ARBA00001946"/>
    </source>
</evidence>
<evidence type="ECO:0000313" key="6">
    <source>
        <dbReference type="EMBL" id="EFH80377.1"/>
    </source>
</evidence>
<dbReference type="RefSeq" id="WP_007922937.1">
    <property type="nucleotide sequence ID" value="NZ_ADVG01000005.1"/>
</dbReference>
<dbReference type="AlphaFoldDB" id="D6U5W6"/>
<dbReference type="EMBL" id="ADVG01000005">
    <property type="protein sequence ID" value="EFH80377.1"/>
    <property type="molecule type" value="Genomic_DNA"/>
</dbReference>
<sequence>MPEQSEDAVASPQEQLHNGESQEEKKPTRQGVIQAIVFDLGGTLIDWPDWDEDIERRWGLSYEHLVARSNEQEWPTKEAYVRAMREAEKAHWQRVNEQHTSNTPDVVLLDGFQRLKCEVSKEALMTALDGYANAIIGWATIFPETVETLLELRKRGYRLGLLSNTWWAAAWHDADLATHGLTSLLDVVMYTSDLPYSKPHSYVFQEAARRLGVAVSACVMVGDRMVDDVRGAQRAGMRGVWRYNEYPWPRPADVTPSAVVKTLTELFEHLETWEQEARNQ</sequence>
<comment type="caution">
    <text evidence="6">The sequence shown here is derived from an EMBL/GenBank/DDBJ whole genome shotgun (WGS) entry which is preliminary data.</text>
</comment>
<dbReference type="NCBIfam" id="TIGR01509">
    <property type="entry name" value="HAD-SF-IA-v3"/>
    <property type="match status" value="1"/>
</dbReference>
<dbReference type="PANTHER" id="PTHR46470">
    <property type="entry name" value="N-ACYLNEURAMINATE-9-PHOSPHATASE"/>
    <property type="match status" value="1"/>
</dbReference>
<reference evidence="6 7" key="1">
    <citation type="journal article" date="2011" name="Stand. Genomic Sci.">
        <title>Non-contiguous finished genome sequence and contextual data of the filamentous soil bacterium Ktedonobacter racemifer type strain (SOSP1-21).</title>
        <authorList>
            <person name="Chang Y.J."/>
            <person name="Land M."/>
            <person name="Hauser L."/>
            <person name="Chertkov O."/>
            <person name="Del Rio T.G."/>
            <person name="Nolan M."/>
            <person name="Copeland A."/>
            <person name="Tice H."/>
            <person name="Cheng J.F."/>
            <person name="Lucas S."/>
            <person name="Han C."/>
            <person name="Goodwin L."/>
            <person name="Pitluck S."/>
            <person name="Ivanova N."/>
            <person name="Ovchinikova G."/>
            <person name="Pati A."/>
            <person name="Chen A."/>
            <person name="Palaniappan K."/>
            <person name="Mavromatis K."/>
            <person name="Liolios K."/>
            <person name="Brettin T."/>
            <person name="Fiebig A."/>
            <person name="Rohde M."/>
            <person name="Abt B."/>
            <person name="Goker M."/>
            <person name="Detter J.C."/>
            <person name="Woyke T."/>
            <person name="Bristow J."/>
            <person name="Eisen J.A."/>
            <person name="Markowitz V."/>
            <person name="Hugenholtz P."/>
            <person name="Kyrpides N.C."/>
            <person name="Klenk H.P."/>
            <person name="Lapidus A."/>
        </authorList>
    </citation>
    <scope>NUCLEOTIDE SEQUENCE [LARGE SCALE GENOMIC DNA]</scope>
    <source>
        <strain evidence="7">DSM 44963</strain>
    </source>
</reference>
<dbReference type="GO" id="GO:0016791">
    <property type="term" value="F:phosphatase activity"/>
    <property type="evidence" value="ECO:0007669"/>
    <property type="project" value="TreeGrafter"/>
</dbReference>
<evidence type="ECO:0000256" key="5">
    <source>
        <dbReference type="SAM" id="MobiDB-lite"/>
    </source>
</evidence>
<dbReference type="Gene3D" id="3.40.50.1000">
    <property type="entry name" value="HAD superfamily/HAD-like"/>
    <property type="match status" value="1"/>
</dbReference>
<dbReference type="Pfam" id="PF00702">
    <property type="entry name" value="Hydrolase"/>
    <property type="match status" value="1"/>
</dbReference>
<accession>D6U5W6</accession>
<keyword evidence="2" id="KW-0479">Metal-binding</keyword>
<keyword evidence="3 6" id="KW-0378">Hydrolase</keyword>
<dbReference type="InterPro" id="IPR023214">
    <property type="entry name" value="HAD_sf"/>
</dbReference>
<dbReference type="InParanoid" id="D6U5W6"/>
<evidence type="ECO:0000313" key="7">
    <source>
        <dbReference type="Proteomes" id="UP000004508"/>
    </source>
</evidence>
<dbReference type="SFLD" id="SFLDG01129">
    <property type="entry name" value="C1.5:_HAD__Beta-PGM__Phosphata"/>
    <property type="match status" value="1"/>
</dbReference>
<name>D6U5W6_KTERA</name>
<dbReference type="InterPro" id="IPR006439">
    <property type="entry name" value="HAD-SF_hydro_IA"/>
</dbReference>